<dbReference type="Proteomes" id="UP001163823">
    <property type="component" value="Chromosome 12"/>
</dbReference>
<organism evidence="13 14">
    <name type="scientific">Quillaja saponaria</name>
    <name type="common">Soap bark tree</name>
    <dbReference type="NCBI Taxonomy" id="32244"/>
    <lineage>
        <taxon>Eukaryota</taxon>
        <taxon>Viridiplantae</taxon>
        <taxon>Streptophyta</taxon>
        <taxon>Embryophyta</taxon>
        <taxon>Tracheophyta</taxon>
        <taxon>Spermatophyta</taxon>
        <taxon>Magnoliopsida</taxon>
        <taxon>eudicotyledons</taxon>
        <taxon>Gunneridae</taxon>
        <taxon>Pentapetalae</taxon>
        <taxon>rosids</taxon>
        <taxon>fabids</taxon>
        <taxon>Fabales</taxon>
        <taxon>Quillajaceae</taxon>
        <taxon>Quillaja</taxon>
    </lineage>
</organism>
<dbReference type="InterPro" id="IPR045003">
    <property type="entry name" value="FLA_A"/>
</dbReference>
<dbReference type="InterPro" id="IPR036378">
    <property type="entry name" value="FAS1_dom_sf"/>
</dbReference>
<feature type="domain" description="FAS1" evidence="12">
    <location>
        <begin position="40"/>
        <end position="184"/>
    </location>
</feature>
<dbReference type="PROSITE" id="PS50213">
    <property type="entry name" value="FAS1"/>
    <property type="match status" value="1"/>
</dbReference>
<protein>
    <submittedName>
        <fullName evidence="13">Fasciclin-like arabinogalactan protein</fullName>
    </submittedName>
</protein>
<comment type="similarity">
    <text evidence="2">Belongs to the fasciclin-like AGP family.</text>
</comment>
<comment type="caution">
    <text evidence="13">The sequence shown here is derived from an EMBL/GenBank/DDBJ whole genome shotgun (WGS) entry which is preliminary data.</text>
</comment>
<evidence type="ECO:0000256" key="3">
    <source>
        <dbReference type="ARBA" id="ARBA00022475"/>
    </source>
</evidence>
<evidence type="ECO:0000256" key="7">
    <source>
        <dbReference type="ARBA" id="ARBA00023136"/>
    </source>
</evidence>
<evidence type="ECO:0000313" key="13">
    <source>
        <dbReference type="EMBL" id="KAJ7948377.1"/>
    </source>
</evidence>
<dbReference type="KEGG" id="qsa:O6P43_028862"/>
<evidence type="ECO:0000256" key="8">
    <source>
        <dbReference type="ARBA" id="ARBA00023180"/>
    </source>
</evidence>
<evidence type="ECO:0000256" key="4">
    <source>
        <dbReference type="ARBA" id="ARBA00022622"/>
    </source>
</evidence>
<keyword evidence="5 11" id="KW-0732">Signal</keyword>
<keyword evidence="7" id="KW-0472">Membrane</keyword>
<keyword evidence="8" id="KW-0325">Glycoprotein</keyword>
<proteinExistence type="inferred from homology"/>
<dbReference type="FunFam" id="2.30.180.10:FF:000006">
    <property type="entry name" value="Fasciclin-like arabinogalactan protein 11"/>
    <property type="match status" value="1"/>
</dbReference>
<keyword evidence="4" id="KW-0336">GPI-anchor</keyword>
<comment type="subcellular location">
    <subcellularLocation>
        <location evidence="1">Cell membrane</location>
        <topology evidence="1">Lipid-anchor</topology>
        <topology evidence="1">GPI-anchor</topology>
    </subcellularLocation>
</comment>
<keyword evidence="6" id="KW-0654">Proteoglycan</keyword>
<evidence type="ECO:0000256" key="11">
    <source>
        <dbReference type="SAM" id="SignalP"/>
    </source>
</evidence>
<name>A0AAD7KYZ6_QUISA</name>
<evidence type="ECO:0000256" key="9">
    <source>
        <dbReference type="ARBA" id="ARBA00024686"/>
    </source>
</evidence>
<dbReference type="Gene3D" id="2.30.180.10">
    <property type="entry name" value="FAS1 domain"/>
    <property type="match status" value="1"/>
</dbReference>
<evidence type="ECO:0000313" key="14">
    <source>
        <dbReference type="Proteomes" id="UP001163823"/>
    </source>
</evidence>
<feature type="signal peptide" evidence="11">
    <location>
        <begin position="1"/>
        <end position="27"/>
    </location>
</feature>
<feature type="region of interest" description="Disordered" evidence="10">
    <location>
        <begin position="198"/>
        <end position="231"/>
    </location>
</feature>
<comment type="function">
    <text evidence="9">May be a cell surface adhesion protein.</text>
</comment>
<sequence length="282" mass="30508">MASTSLSLIFLTLIPILFILNIPQTQAQTSTAPAPAPEGPLNLTGILDKNGQYATLIRLLIETQVADQINNQLNSSSEGFTIFAPTDNAFNSLPSGTINNLGTQGKVQLILYHVVPKYHSLADLLTVSNPVRTQATGQDGGVFGLHFTGQGNQVNVSTGVVETQINNAIRQKFPLALFQVDKVLLPEELFGVKAKAPVSAPAPGKTAAKSGSNNTKKAAATPSSPSDEKSGVAWKKYGLGSYCWTWFDLHGNSFLSYKPKLGVFFLLFFLKFDNWVKMHLWV</sequence>
<dbReference type="SMART" id="SM00554">
    <property type="entry name" value="FAS1"/>
    <property type="match status" value="1"/>
</dbReference>
<dbReference type="GO" id="GO:0005886">
    <property type="term" value="C:plasma membrane"/>
    <property type="evidence" value="ECO:0007669"/>
    <property type="project" value="UniProtKB-SubCell"/>
</dbReference>
<feature type="compositionally biased region" description="Polar residues" evidence="10">
    <location>
        <begin position="209"/>
        <end position="225"/>
    </location>
</feature>
<keyword evidence="3" id="KW-1003">Cell membrane</keyword>
<dbReference type="GO" id="GO:0009834">
    <property type="term" value="P:plant-type secondary cell wall biogenesis"/>
    <property type="evidence" value="ECO:0007669"/>
    <property type="project" value="TreeGrafter"/>
</dbReference>
<dbReference type="PANTHER" id="PTHR32077:SF54">
    <property type="entry name" value="FASCICLIN-LIKE ARABINOGALACTAN PROTEIN 13-RELATED"/>
    <property type="match status" value="1"/>
</dbReference>
<dbReference type="EMBL" id="JARAOO010000012">
    <property type="protein sequence ID" value="KAJ7948377.1"/>
    <property type="molecule type" value="Genomic_DNA"/>
</dbReference>
<dbReference type="SUPFAM" id="SSF82153">
    <property type="entry name" value="FAS1 domain"/>
    <property type="match status" value="1"/>
</dbReference>
<evidence type="ECO:0000256" key="1">
    <source>
        <dbReference type="ARBA" id="ARBA00004609"/>
    </source>
</evidence>
<dbReference type="GO" id="GO:0098552">
    <property type="term" value="C:side of membrane"/>
    <property type="evidence" value="ECO:0007669"/>
    <property type="project" value="UniProtKB-KW"/>
</dbReference>
<evidence type="ECO:0000256" key="6">
    <source>
        <dbReference type="ARBA" id="ARBA00022974"/>
    </source>
</evidence>
<feature type="chain" id="PRO_5042127138" evidence="11">
    <location>
        <begin position="28"/>
        <end position="282"/>
    </location>
</feature>
<dbReference type="Pfam" id="PF02469">
    <property type="entry name" value="Fasciclin"/>
    <property type="match status" value="1"/>
</dbReference>
<evidence type="ECO:0000259" key="12">
    <source>
        <dbReference type="PROSITE" id="PS50213"/>
    </source>
</evidence>
<evidence type="ECO:0000256" key="2">
    <source>
        <dbReference type="ARBA" id="ARBA00007843"/>
    </source>
</evidence>
<keyword evidence="14" id="KW-1185">Reference proteome</keyword>
<dbReference type="PANTHER" id="PTHR32077">
    <property type="entry name" value="FASCICLIN-LIKE ARABINOGALACTAN PROTEIN"/>
    <property type="match status" value="1"/>
</dbReference>
<evidence type="ECO:0000256" key="10">
    <source>
        <dbReference type="SAM" id="MobiDB-lite"/>
    </source>
</evidence>
<reference evidence="13" key="1">
    <citation type="journal article" date="2023" name="Science">
        <title>Elucidation of the pathway for biosynthesis of saponin adjuvants from the soapbark tree.</title>
        <authorList>
            <person name="Reed J."/>
            <person name="Orme A."/>
            <person name="El-Demerdash A."/>
            <person name="Owen C."/>
            <person name="Martin L.B.B."/>
            <person name="Misra R.C."/>
            <person name="Kikuchi S."/>
            <person name="Rejzek M."/>
            <person name="Martin A.C."/>
            <person name="Harkess A."/>
            <person name="Leebens-Mack J."/>
            <person name="Louveau T."/>
            <person name="Stephenson M.J."/>
            <person name="Osbourn A."/>
        </authorList>
    </citation>
    <scope>NUCLEOTIDE SEQUENCE</scope>
    <source>
        <strain evidence="13">S10</strain>
    </source>
</reference>
<keyword evidence="4" id="KW-0449">Lipoprotein</keyword>
<dbReference type="InterPro" id="IPR000782">
    <property type="entry name" value="FAS1_domain"/>
</dbReference>
<evidence type="ECO:0000256" key="5">
    <source>
        <dbReference type="ARBA" id="ARBA00022729"/>
    </source>
</evidence>
<dbReference type="AlphaFoldDB" id="A0AAD7KYZ6"/>
<accession>A0AAD7KYZ6</accession>
<gene>
    <name evidence="13" type="ORF">O6P43_028862</name>
</gene>